<name>A0A166UW83_9AGAM</name>
<evidence type="ECO:0000313" key="3">
    <source>
        <dbReference type="Proteomes" id="UP000076532"/>
    </source>
</evidence>
<dbReference type="EMBL" id="KV417487">
    <property type="protein sequence ID" value="KZP32097.1"/>
    <property type="molecule type" value="Genomic_DNA"/>
</dbReference>
<evidence type="ECO:0000256" key="1">
    <source>
        <dbReference type="SAM" id="MobiDB-lite"/>
    </source>
</evidence>
<dbReference type="AlphaFoldDB" id="A0A166UW83"/>
<gene>
    <name evidence="2" type="ORF">FIBSPDRAFT_552034</name>
</gene>
<feature type="compositionally biased region" description="Low complexity" evidence="1">
    <location>
        <begin position="15"/>
        <end position="26"/>
    </location>
</feature>
<sequence>MPLHVPSDSASFDQSTAALSSSTTKSPPCMRTPSQLRSQFTSAASFVPPRFPHTASGVTSLPPRLAHTHATVNVNTLTKDDTRIPYVTGGAFPQPVYCLHILTIQPFQAAGSHRRWEKFGIRRQLSVTDSDSSSNTCSRVCPRACFLLV</sequence>
<protein>
    <submittedName>
        <fullName evidence="2">Uncharacterized protein</fullName>
    </submittedName>
</protein>
<reference evidence="2 3" key="1">
    <citation type="journal article" date="2016" name="Mol. Biol. Evol.">
        <title>Comparative Genomics of Early-Diverging Mushroom-Forming Fungi Provides Insights into the Origins of Lignocellulose Decay Capabilities.</title>
        <authorList>
            <person name="Nagy L.G."/>
            <person name="Riley R."/>
            <person name="Tritt A."/>
            <person name="Adam C."/>
            <person name="Daum C."/>
            <person name="Floudas D."/>
            <person name="Sun H."/>
            <person name="Yadav J.S."/>
            <person name="Pangilinan J."/>
            <person name="Larsson K.H."/>
            <person name="Matsuura K."/>
            <person name="Barry K."/>
            <person name="Labutti K."/>
            <person name="Kuo R."/>
            <person name="Ohm R.A."/>
            <person name="Bhattacharya S.S."/>
            <person name="Shirouzu T."/>
            <person name="Yoshinaga Y."/>
            <person name="Martin F.M."/>
            <person name="Grigoriev I.V."/>
            <person name="Hibbett D.S."/>
        </authorList>
    </citation>
    <scope>NUCLEOTIDE SEQUENCE [LARGE SCALE GENOMIC DNA]</scope>
    <source>
        <strain evidence="2 3">CBS 109695</strain>
    </source>
</reference>
<keyword evidence="3" id="KW-1185">Reference proteome</keyword>
<proteinExistence type="predicted"/>
<accession>A0A166UW83</accession>
<feature type="region of interest" description="Disordered" evidence="1">
    <location>
        <begin position="1"/>
        <end position="34"/>
    </location>
</feature>
<evidence type="ECO:0000313" key="2">
    <source>
        <dbReference type="EMBL" id="KZP32097.1"/>
    </source>
</evidence>
<dbReference type="Proteomes" id="UP000076532">
    <property type="component" value="Unassembled WGS sequence"/>
</dbReference>
<organism evidence="2 3">
    <name type="scientific">Athelia psychrophila</name>
    <dbReference type="NCBI Taxonomy" id="1759441"/>
    <lineage>
        <taxon>Eukaryota</taxon>
        <taxon>Fungi</taxon>
        <taxon>Dikarya</taxon>
        <taxon>Basidiomycota</taxon>
        <taxon>Agaricomycotina</taxon>
        <taxon>Agaricomycetes</taxon>
        <taxon>Agaricomycetidae</taxon>
        <taxon>Atheliales</taxon>
        <taxon>Atheliaceae</taxon>
        <taxon>Athelia</taxon>
    </lineage>
</organism>